<name>A0A1B0CZQ0_PHLPP</name>
<dbReference type="EMBL" id="AJVK01020932">
    <property type="status" value="NOT_ANNOTATED_CDS"/>
    <property type="molecule type" value="Genomic_DNA"/>
</dbReference>
<dbReference type="EMBL" id="AJVK01020935">
    <property type="status" value="NOT_ANNOTATED_CDS"/>
    <property type="molecule type" value="Genomic_DNA"/>
</dbReference>
<proteinExistence type="predicted"/>
<dbReference type="EMBL" id="AJVK01020934">
    <property type="status" value="NOT_ANNOTATED_CDS"/>
    <property type="molecule type" value="Genomic_DNA"/>
</dbReference>
<organism evidence="1 2">
    <name type="scientific">Phlebotomus papatasi</name>
    <name type="common">Sandfly</name>
    <dbReference type="NCBI Taxonomy" id="29031"/>
    <lineage>
        <taxon>Eukaryota</taxon>
        <taxon>Metazoa</taxon>
        <taxon>Ecdysozoa</taxon>
        <taxon>Arthropoda</taxon>
        <taxon>Hexapoda</taxon>
        <taxon>Insecta</taxon>
        <taxon>Pterygota</taxon>
        <taxon>Neoptera</taxon>
        <taxon>Endopterygota</taxon>
        <taxon>Diptera</taxon>
        <taxon>Nematocera</taxon>
        <taxon>Psychodoidea</taxon>
        <taxon>Psychodidae</taxon>
        <taxon>Phlebotomus</taxon>
        <taxon>Phlebotomus</taxon>
    </lineage>
</organism>
<reference evidence="1" key="1">
    <citation type="submission" date="2022-08" db="UniProtKB">
        <authorList>
            <consortium name="EnsemblMetazoa"/>
        </authorList>
    </citation>
    <scope>IDENTIFICATION</scope>
    <source>
        <strain evidence="1">Israel</strain>
    </source>
</reference>
<keyword evidence="2" id="KW-1185">Reference proteome</keyword>
<evidence type="ECO:0000313" key="2">
    <source>
        <dbReference type="Proteomes" id="UP000092462"/>
    </source>
</evidence>
<dbReference type="EMBL" id="AJVK01020936">
    <property type="status" value="NOT_ANNOTATED_CDS"/>
    <property type="molecule type" value="Genomic_DNA"/>
</dbReference>
<dbReference type="VEuPathDB" id="VectorBase:PPAI000572"/>
<dbReference type="VEuPathDB" id="VectorBase:PPAPM1_010610"/>
<protein>
    <submittedName>
        <fullName evidence="1">Uncharacterized protein</fullName>
    </submittedName>
</protein>
<dbReference type="AlphaFoldDB" id="A0A1B0CZQ0"/>
<sequence length="209" mass="23966">MATAKSNKTPCDMIKMHRMSPGKARQDDAIESTIVAESLDEDLARKKKSWHSEVHLIALDILGRAHRLSDPVLVYPSTSGLQHCILSRPPNQPIDLHYDEDFIYDVSLQIDPERNGDVEAVIPGQRRHKHKHHKHCKKKRHKRRKILVHDLDDQSVKVIDPDDLPKRARWTIIATACLLLVMCLLLVGVTLRMAPIIDDMEFRGDFRSI</sequence>
<dbReference type="EnsemblMetazoa" id="PPAI000572-RA">
    <property type="protein sequence ID" value="PPAI000572-PA"/>
    <property type="gene ID" value="PPAI000572"/>
</dbReference>
<dbReference type="EMBL" id="AJVK01020933">
    <property type="status" value="NOT_ANNOTATED_CDS"/>
    <property type="molecule type" value="Genomic_DNA"/>
</dbReference>
<dbReference type="Proteomes" id="UP000092462">
    <property type="component" value="Unassembled WGS sequence"/>
</dbReference>
<accession>A0A1B0CZQ0</accession>
<evidence type="ECO:0000313" key="1">
    <source>
        <dbReference type="EnsemblMetazoa" id="PPAI000572-PA"/>
    </source>
</evidence>